<dbReference type="PANTHER" id="PTHR34501">
    <property type="entry name" value="PROTEIN YDDL-RELATED"/>
    <property type="match status" value="1"/>
</dbReference>
<feature type="domain" description="Porin" evidence="12">
    <location>
        <begin position="12"/>
        <end position="329"/>
    </location>
</feature>
<keyword evidence="8" id="KW-0626">Porin</keyword>
<evidence type="ECO:0000256" key="1">
    <source>
        <dbReference type="ARBA" id="ARBA00004571"/>
    </source>
</evidence>
<dbReference type="KEGG" id="ptx:ABW99_16620"/>
<evidence type="ECO:0000313" key="13">
    <source>
        <dbReference type="EMBL" id="AKJ70658.2"/>
    </source>
</evidence>
<evidence type="ECO:0000256" key="11">
    <source>
        <dbReference type="SAM" id="SignalP"/>
    </source>
</evidence>
<name>A0A0G3EUC2_9BURK</name>
<dbReference type="GO" id="GO:0015288">
    <property type="term" value="F:porin activity"/>
    <property type="evidence" value="ECO:0007669"/>
    <property type="project" value="UniProtKB-KW"/>
</dbReference>
<evidence type="ECO:0000259" key="12">
    <source>
        <dbReference type="Pfam" id="PF13609"/>
    </source>
</evidence>
<evidence type="ECO:0000256" key="2">
    <source>
        <dbReference type="ARBA" id="ARBA00011233"/>
    </source>
</evidence>
<proteinExistence type="predicted"/>
<organism evidence="13 14">
    <name type="scientific">Pandoraea thiooxydans</name>
    <dbReference type="NCBI Taxonomy" id="445709"/>
    <lineage>
        <taxon>Bacteria</taxon>
        <taxon>Pseudomonadati</taxon>
        <taxon>Pseudomonadota</taxon>
        <taxon>Betaproteobacteria</taxon>
        <taxon>Burkholderiales</taxon>
        <taxon>Burkholderiaceae</taxon>
        <taxon>Pandoraea</taxon>
    </lineage>
</organism>
<evidence type="ECO:0000256" key="9">
    <source>
        <dbReference type="ARBA" id="ARBA00023136"/>
    </source>
</evidence>
<evidence type="ECO:0000256" key="3">
    <source>
        <dbReference type="ARBA" id="ARBA00022448"/>
    </source>
</evidence>
<keyword evidence="5" id="KW-0812">Transmembrane</keyword>
<dbReference type="RefSeq" id="WP_052892746.1">
    <property type="nucleotide sequence ID" value="NZ_CP011568.3"/>
</dbReference>
<dbReference type="InterPro" id="IPR050298">
    <property type="entry name" value="Gram-neg_bact_OMP"/>
</dbReference>
<dbReference type="GO" id="GO:0006811">
    <property type="term" value="P:monoatomic ion transport"/>
    <property type="evidence" value="ECO:0007669"/>
    <property type="project" value="UniProtKB-KW"/>
</dbReference>
<evidence type="ECO:0000256" key="5">
    <source>
        <dbReference type="ARBA" id="ARBA00022692"/>
    </source>
</evidence>
<dbReference type="Pfam" id="PF13609">
    <property type="entry name" value="Porin_4"/>
    <property type="match status" value="1"/>
</dbReference>
<keyword evidence="4" id="KW-1134">Transmembrane beta strand</keyword>
<keyword evidence="9" id="KW-0472">Membrane</keyword>
<feature type="signal peptide" evidence="11">
    <location>
        <begin position="1"/>
        <end position="25"/>
    </location>
</feature>
<dbReference type="PANTHER" id="PTHR34501:SF9">
    <property type="entry name" value="MAJOR OUTER MEMBRANE PROTEIN P.IA"/>
    <property type="match status" value="1"/>
</dbReference>
<dbReference type="SUPFAM" id="SSF56935">
    <property type="entry name" value="Porins"/>
    <property type="match status" value="1"/>
</dbReference>
<dbReference type="STRING" id="445709.ABW99_16620"/>
<keyword evidence="7" id="KW-0406">Ion transport</keyword>
<gene>
    <name evidence="13" type="ORF">ABW99_16620</name>
</gene>
<evidence type="ECO:0000256" key="6">
    <source>
        <dbReference type="ARBA" id="ARBA00022729"/>
    </source>
</evidence>
<comment type="subcellular location">
    <subcellularLocation>
        <location evidence="1">Cell outer membrane</location>
        <topology evidence="1">Multi-pass membrane protein</topology>
    </subcellularLocation>
</comment>
<dbReference type="Proteomes" id="UP000036700">
    <property type="component" value="Chromosome"/>
</dbReference>
<keyword evidence="14" id="KW-1185">Reference proteome</keyword>
<dbReference type="Gene3D" id="2.40.160.10">
    <property type="entry name" value="Porin"/>
    <property type="match status" value="1"/>
</dbReference>
<dbReference type="CDD" id="cd00342">
    <property type="entry name" value="gram_neg_porins"/>
    <property type="match status" value="1"/>
</dbReference>
<keyword evidence="6 11" id="KW-0732">Signal</keyword>
<evidence type="ECO:0000256" key="8">
    <source>
        <dbReference type="ARBA" id="ARBA00023114"/>
    </source>
</evidence>
<evidence type="ECO:0000256" key="10">
    <source>
        <dbReference type="ARBA" id="ARBA00023237"/>
    </source>
</evidence>
<evidence type="ECO:0000313" key="14">
    <source>
        <dbReference type="Proteomes" id="UP000036700"/>
    </source>
</evidence>
<reference evidence="14" key="1">
    <citation type="submission" date="2015-06" db="EMBL/GenBank/DDBJ databases">
        <authorList>
            <person name="Lim Y.L."/>
            <person name="Ee R."/>
            <person name="Yong D."/>
            <person name="How K.Y."/>
            <person name="Yin W.F."/>
            <person name="Chan K.G."/>
        </authorList>
    </citation>
    <scope>NUCLEOTIDE SEQUENCE [LARGE SCALE GENOMIC DNA]</scope>
    <source>
        <strain evidence="14">DSM 25325</strain>
    </source>
</reference>
<keyword evidence="10" id="KW-0998">Cell outer membrane</keyword>
<accession>A0A0G3EUC2</accession>
<comment type="subunit">
    <text evidence="2">Homotrimer.</text>
</comment>
<dbReference type="GO" id="GO:0046930">
    <property type="term" value="C:pore complex"/>
    <property type="evidence" value="ECO:0007669"/>
    <property type="project" value="UniProtKB-KW"/>
</dbReference>
<evidence type="ECO:0000256" key="4">
    <source>
        <dbReference type="ARBA" id="ARBA00022452"/>
    </source>
</evidence>
<dbReference type="EMBL" id="CP011568">
    <property type="protein sequence ID" value="AKJ70658.2"/>
    <property type="molecule type" value="Genomic_DNA"/>
</dbReference>
<evidence type="ECO:0000256" key="7">
    <source>
        <dbReference type="ARBA" id="ARBA00023065"/>
    </source>
</evidence>
<dbReference type="AlphaFoldDB" id="A0A0G3EUC2"/>
<feature type="chain" id="PRO_5006798195" evidence="11">
    <location>
        <begin position="26"/>
        <end position="365"/>
    </location>
</feature>
<keyword evidence="3" id="KW-0813">Transport</keyword>
<protein>
    <submittedName>
        <fullName evidence="13">Porin</fullName>
    </submittedName>
</protein>
<dbReference type="InterPro" id="IPR033900">
    <property type="entry name" value="Gram_neg_porin_domain"/>
</dbReference>
<sequence>MRISLPGSAVGAALLAMALAGTASAETFSDINTPGSSFTSLYGVLDVNVETVTHADAAGDRLTREKSGGLSNDRFGFKGREDLGGGLAAFFALEAGFDLNDGTQTSQGTLFNRTAEVGLASRWGALSAGLQYTAMYDILLHYDPMSFSPQYTWLPSTGSSDSMAFKARVNNSVKYFGHVGGLTVIGDYSFGNDPASFQSSAAYGAGLEYRYRGFGVGLAYDYRNGAINAAGLHTKTSNWSASARQAIGPAVLMGGYEHYLSEPVKGASVTAGLWFGGVRYAVSPRVKLTAAAYYQQAGQSGVSNALMGVLSGQYHLSRRTDLYATLAYAGATHNGDGSYTAVGVTKSTAFMAVQTAATLGIRHRF</sequence>
<dbReference type="InterPro" id="IPR023614">
    <property type="entry name" value="Porin_dom_sf"/>
</dbReference>
<dbReference type="GO" id="GO:0009279">
    <property type="term" value="C:cell outer membrane"/>
    <property type="evidence" value="ECO:0007669"/>
    <property type="project" value="UniProtKB-SubCell"/>
</dbReference>